<dbReference type="InterPro" id="IPR027417">
    <property type="entry name" value="P-loop_NTPase"/>
</dbReference>
<dbReference type="PROSITE" id="PS51720">
    <property type="entry name" value="G_AIG1"/>
    <property type="match status" value="1"/>
</dbReference>
<accession>A0AA88YPH8</accession>
<evidence type="ECO:0000313" key="5">
    <source>
        <dbReference type="EMBL" id="KAK3102984.1"/>
    </source>
</evidence>
<comment type="caution">
    <text evidence="5">The sequence shown here is derived from an EMBL/GenBank/DDBJ whole genome shotgun (WGS) entry which is preliminary data.</text>
</comment>
<dbReference type="Gene3D" id="3.40.50.300">
    <property type="entry name" value="P-loop containing nucleotide triphosphate hydrolases"/>
    <property type="match status" value="1"/>
</dbReference>
<evidence type="ECO:0000256" key="3">
    <source>
        <dbReference type="ARBA" id="ARBA00023134"/>
    </source>
</evidence>
<proteinExistence type="inferred from homology"/>
<dbReference type="InterPro" id="IPR045058">
    <property type="entry name" value="GIMA/IAN/Toc"/>
</dbReference>
<protein>
    <recommendedName>
        <fullName evidence="4">AIG1-type G domain-containing protein</fullName>
    </recommendedName>
</protein>
<evidence type="ECO:0000256" key="2">
    <source>
        <dbReference type="ARBA" id="ARBA00022741"/>
    </source>
</evidence>
<dbReference type="GO" id="GO:0005525">
    <property type="term" value="F:GTP binding"/>
    <property type="evidence" value="ECO:0007669"/>
    <property type="project" value="UniProtKB-KW"/>
</dbReference>
<reference evidence="5" key="1">
    <citation type="submission" date="2019-08" db="EMBL/GenBank/DDBJ databases">
        <title>The improved chromosome-level genome for the pearl oyster Pinctada fucata martensii using PacBio sequencing and Hi-C.</title>
        <authorList>
            <person name="Zheng Z."/>
        </authorList>
    </citation>
    <scope>NUCLEOTIDE SEQUENCE</scope>
    <source>
        <strain evidence="5">ZZ-2019</strain>
        <tissue evidence="5">Adductor muscle</tissue>
    </source>
</reference>
<evidence type="ECO:0000259" key="4">
    <source>
        <dbReference type="PROSITE" id="PS51720"/>
    </source>
</evidence>
<keyword evidence="2" id="KW-0547">Nucleotide-binding</keyword>
<dbReference type="SUPFAM" id="SSF52540">
    <property type="entry name" value="P-loop containing nucleoside triphosphate hydrolases"/>
    <property type="match status" value="1"/>
</dbReference>
<gene>
    <name evidence="5" type="ORF">FSP39_015517</name>
</gene>
<evidence type="ECO:0000256" key="1">
    <source>
        <dbReference type="ARBA" id="ARBA00008535"/>
    </source>
</evidence>
<dbReference type="PANTHER" id="PTHR10903">
    <property type="entry name" value="GTPASE, IMAP FAMILY MEMBER-RELATED"/>
    <property type="match status" value="1"/>
</dbReference>
<sequence>MENNEFRLVLLGKTGSGKSSTGNSILGGNFFTSSVSSSSETQGCTFETTERFGRMLTVVDTPGIYDTDRSNDVVLQEVSKCIGLSAPGPHAFLLILNSQSRFTDEEYDSVLHFSEKFGEDIFSHTIVVFTRMDAIRHAGKTFEEYICEAPRGLKEILSKCGFRYAWIENTEKGLRKDSQIKFLLNQVEELCGPNGELFYTNALYEQAEKILSQREINLMSKWRKEKETSIRKANDIAMLRNSFDEIRSANGKFMQKPGSAGTMPHMRRDKNHFIGNGRHRHQRYRRSASFHTGRDRQTSGIFGCIDDEIESIRHDLTRLGHTTKNLLEEREIDINRKFAHLERDVNSPQNIPRNLVRREVQSGGSTLGKLLLRGLIAVGKHLLIGLAGLIFV</sequence>
<dbReference type="EMBL" id="VSWD01000005">
    <property type="protein sequence ID" value="KAK3102984.1"/>
    <property type="molecule type" value="Genomic_DNA"/>
</dbReference>
<keyword evidence="3" id="KW-0342">GTP-binding</keyword>
<dbReference type="Proteomes" id="UP001186944">
    <property type="component" value="Unassembled WGS sequence"/>
</dbReference>
<dbReference type="PANTHER" id="PTHR10903:SF184">
    <property type="entry name" value="GTP-BINDING PROTEIN A"/>
    <property type="match status" value="1"/>
</dbReference>
<dbReference type="FunFam" id="3.40.50.300:FF:000366">
    <property type="entry name" value="GTPase, IMAP family member 2"/>
    <property type="match status" value="1"/>
</dbReference>
<organism evidence="5 6">
    <name type="scientific">Pinctada imbricata</name>
    <name type="common">Atlantic pearl-oyster</name>
    <name type="synonym">Pinctada martensii</name>
    <dbReference type="NCBI Taxonomy" id="66713"/>
    <lineage>
        <taxon>Eukaryota</taxon>
        <taxon>Metazoa</taxon>
        <taxon>Spiralia</taxon>
        <taxon>Lophotrochozoa</taxon>
        <taxon>Mollusca</taxon>
        <taxon>Bivalvia</taxon>
        <taxon>Autobranchia</taxon>
        <taxon>Pteriomorphia</taxon>
        <taxon>Pterioida</taxon>
        <taxon>Pterioidea</taxon>
        <taxon>Pteriidae</taxon>
        <taxon>Pinctada</taxon>
    </lineage>
</organism>
<dbReference type="Pfam" id="PF04548">
    <property type="entry name" value="AIG1"/>
    <property type="match status" value="1"/>
</dbReference>
<dbReference type="InterPro" id="IPR006703">
    <property type="entry name" value="G_AIG1"/>
</dbReference>
<dbReference type="AlphaFoldDB" id="A0AA88YPH8"/>
<name>A0AA88YPH8_PINIB</name>
<comment type="similarity">
    <text evidence="1">Belongs to the TRAFAC class TrmE-Era-EngA-EngB-Septin-like GTPase superfamily. AIG1/Toc34/Toc159-like paraseptin GTPase family. IAN subfamily.</text>
</comment>
<feature type="domain" description="AIG1-type G" evidence="4">
    <location>
        <begin position="3"/>
        <end position="208"/>
    </location>
</feature>
<keyword evidence="6" id="KW-1185">Reference proteome</keyword>
<evidence type="ECO:0000313" key="6">
    <source>
        <dbReference type="Proteomes" id="UP001186944"/>
    </source>
</evidence>